<evidence type="ECO:0000313" key="2">
    <source>
        <dbReference type="EMBL" id="NJP99705.1"/>
    </source>
</evidence>
<evidence type="ECO:0000259" key="1">
    <source>
        <dbReference type="Pfam" id="PF08242"/>
    </source>
</evidence>
<dbReference type="SUPFAM" id="SSF53335">
    <property type="entry name" value="S-adenosyl-L-methionine-dependent methyltransferases"/>
    <property type="match status" value="1"/>
</dbReference>
<accession>A0ABX1BPQ1</accession>
<reference evidence="2 3" key="1">
    <citation type="submission" date="2020-03" db="EMBL/GenBank/DDBJ databases">
        <title>WGS of actinomycetes isolated from Thailand.</title>
        <authorList>
            <person name="Thawai C."/>
        </authorList>
    </citation>
    <scope>NUCLEOTIDE SEQUENCE [LARGE SCALE GENOMIC DNA]</scope>
    <source>
        <strain evidence="2 3">PLAI 1-29</strain>
    </source>
</reference>
<organism evidence="2 3">
    <name type="scientific">Streptomyces zingiberis</name>
    <dbReference type="NCBI Taxonomy" id="2053010"/>
    <lineage>
        <taxon>Bacteria</taxon>
        <taxon>Bacillati</taxon>
        <taxon>Actinomycetota</taxon>
        <taxon>Actinomycetes</taxon>
        <taxon>Kitasatosporales</taxon>
        <taxon>Streptomycetaceae</taxon>
        <taxon>Streptomyces</taxon>
    </lineage>
</organism>
<comment type="caution">
    <text evidence="2">The sequence shown here is derived from an EMBL/GenBank/DDBJ whole genome shotgun (WGS) entry which is preliminary data.</text>
</comment>
<proteinExistence type="predicted"/>
<evidence type="ECO:0000313" key="3">
    <source>
        <dbReference type="Proteomes" id="UP000695264"/>
    </source>
</evidence>
<dbReference type="InterPro" id="IPR013217">
    <property type="entry name" value="Methyltransf_12"/>
</dbReference>
<dbReference type="EMBL" id="JAATEN010000002">
    <property type="protein sequence ID" value="NJP99705.1"/>
    <property type="molecule type" value="Genomic_DNA"/>
</dbReference>
<gene>
    <name evidence="2" type="ORF">HCK00_03890</name>
</gene>
<dbReference type="GO" id="GO:0032259">
    <property type="term" value="P:methylation"/>
    <property type="evidence" value="ECO:0007669"/>
    <property type="project" value="UniProtKB-KW"/>
</dbReference>
<dbReference type="Pfam" id="PF08242">
    <property type="entry name" value="Methyltransf_12"/>
    <property type="match status" value="1"/>
</dbReference>
<name>A0ABX1BPQ1_9ACTN</name>
<feature type="domain" description="Methyltransferase type 12" evidence="1">
    <location>
        <begin position="38"/>
        <end position="155"/>
    </location>
</feature>
<keyword evidence="3" id="KW-1185">Reference proteome</keyword>
<dbReference type="Proteomes" id="UP000695264">
    <property type="component" value="Unassembled WGS sequence"/>
</dbReference>
<dbReference type="GO" id="GO:0008168">
    <property type="term" value="F:methyltransferase activity"/>
    <property type="evidence" value="ECO:0007669"/>
    <property type="project" value="UniProtKB-KW"/>
</dbReference>
<keyword evidence="2" id="KW-0489">Methyltransferase</keyword>
<sequence>MDAEAWDERYRGTELVWAAGPNRFVAAELAGLPAGRAVDLAAGEGRNAVWLAERGWEVDALDFSPVALAKADRLAAERGVAIRTVRADLTDPAAWERATAGTDGSAVTDGTDGTGGAGADGGYDLALVVYLHLPWPEMTGVLRRAATAVRPGGTLLLVGHHADNIEHGYGGPRYPEVLSTERQVAGAWRPYTRIVKAERAERPVETEDGTRVALDTLVRAERL</sequence>
<dbReference type="RefSeq" id="WP_168100295.1">
    <property type="nucleotide sequence ID" value="NZ_JAATEN010000002.1"/>
</dbReference>
<dbReference type="Gene3D" id="3.40.50.150">
    <property type="entry name" value="Vaccinia Virus protein VP39"/>
    <property type="match status" value="1"/>
</dbReference>
<dbReference type="InterPro" id="IPR029063">
    <property type="entry name" value="SAM-dependent_MTases_sf"/>
</dbReference>
<keyword evidence="2" id="KW-0808">Transferase</keyword>
<protein>
    <submittedName>
        <fullName evidence="2">Class I SAM-dependent methyltransferase</fullName>
    </submittedName>
</protein>
<dbReference type="CDD" id="cd02440">
    <property type="entry name" value="AdoMet_MTases"/>
    <property type="match status" value="1"/>
</dbReference>